<protein>
    <submittedName>
        <fullName evidence="1">Uncharacterized protein</fullName>
    </submittedName>
</protein>
<dbReference type="EMBL" id="JAVAMP010000003">
    <property type="protein sequence ID" value="MDP5274612.1"/>
    <property type="molecule type" value="Genomic_DNA"/>
</dbReference>
<gene>
    <name evidence="1" type="ORF">Q5Y73_10865</name>
</gene>
<accession>A0ABT9IZ27</accession>
<comment type="caution">
    <text evidence="1">The sequence shown here is derived from an EMBL/GenBank/DDBJ whole genome shotgun (WGS) entry which is preliminary data.</text>
</comment>
<organism evidence="1 2">
    <name type="scientific">Chengkuizengella axinellae</name>
    <dbReference type="NCBI Taxonomy" id="3064388"/>
    <lineage>
        <taxon>Bacteria</taxon>
        <taxon>Bacillati</taxon>
        <taxon>Bacillota</taxon>
        <taxon>Bacilli</taxon>
        <taxon>Bacillales</taxon>
        <taxon>Paenibacillaceae</taxon>
        <taxon>Chengkuizengella</taxon>
    </lineage>
</organism>
<evidence type="ECO:0000313" key="2">
    <source>
        <dbReference type="Proteomes" id="UP001231941"/>
    </source>
</evidence>
<sequence length="59" mass="6881">MRRSIIYEWTEAELLTEEPLGDRWGTRFSPYVSPDQKYFFYADGDIKQVDVSGIGLGIY</sequence>
<name>A0ABT9IZ27_9BACL</name>
<reference evidence="1 2" key="1">
    <citation type="submission" date="2023-08" db="EMBL/GenBank/DDBJ databases">
        <authorList>
            <person name="Park J.-S."/>
        </authorList>
    </citation>
    <scope>NUCLEOTIDE SEQUENCE [LARGE SCALE GENOMIC DNA]</scope>
    <source>
        <strain evidence="1 2">2205SS18-9</strain>
    </source>
</reference>
<dbReference type="RefSeq" id="WP_305991915.1">
    <property type="nucleotide sequence ID" value="NZ_JAVAMP010000003.1"/>
</dbReference>
<evidence type="ECO:0000313" key="1">
    <source>
        <dbReference type="EMBL" id="MDP5274612.1"/>
    </source>
</evidence>
<dbReference type="Proteomes" id="UP001231941">
    <property type="component" value="Unassembled WGS sequence"/>
</dbReference>
<proteinExistence type="predicted"/>
<keyword evidence="2" id="KW-1185">Reference proteome</keyword>